<evidence type="ECO:0000256" key="3">
    <source>
        <dbReference type="SAM" id="MobiDB-lite"/>
    </source>
</evidence>
<proteinExistence type="inferred from homology"/>
<comment type="similarity">
    <text evidence="1">Belongs to the SGT1 family.</text>
</comment>
<evidence type="ECO:0000259" key="5">
    <source>
        <dbReference type="PROSITE" id="PS51203"/>
    </source>
</evidence>
<evidence type="ECO:0000313" key="6">
    <source>
        <dbReference type="EnsemblMetazoa" id="SMAR003658-PA"/>
    </source>
</evidence>
<dbReference type="PROSITE" id="PS51203">
    <property type="entry name" value="CS"/>
    <property type="match status" value="1"/>
</dbReference>
<dbReference type="Proteomes" id="UP000014500">
    <property type="component" value="Unassembled WGS sequence"/>
</dbReference>
<dbReference type="InterPro" id="IPR008978">
    <property type="entry name" value="HSP20-like_chaperone"/>
</dbReference>
<dbReference type="GO" id="GO:0051087">
    <property type="term" value="F:protein-folding chaperone binding"/>
    <property type="evidence" value="ECO:0007669"/>
    <property type="project" value="InterPro"/>
</dbReference>
<organism evidence="6 7">
    <name type="scientific">Strigamia maritima</name>
    <name type="common">European centipede</name>
    <name type="synonym">Geophilus maritimus</name>
    <dbReference type="NCBI Taxonomy" id="126957"/>
    <lineage>
        <taxon>Eukaryota</taxon>
        <taxon>Metazoa</taxon>
        <taxon>Ecdysozoa</taxon>
        <taxon>Arthropoda</taxon>
        <taxon>Myriapoda</taxon>
        <taxon>Chilopoda</taxon>
        <taxon>Pleurostigmophora</taxon>
        <taxon>Geophilomorpha</taxon>
        <taxon>Linotaeniidae</taxon>
        <taxon>Strigamia</taxon>
    </lineage>
</organism>
<dbReference type="Gene3D" id="1.25.40.10">
    <property type="entry name" value="Tetratricopeptide repeat domain"/>
    <property type="match status" value="1"/>
</dbReference>
<reference evidence="6" key="2">
    <citation type="submission" date="2015-02" db="UniProtKB">
        <authorList>
            <consortium name="EnsemblMetazoa"/>
        </authorList>
    </citation>
    <scope>IDENTIFICATION</scope>
</reference>
<evidence type="ECO:0000259" key="4">
    <source>
        <dbReference type="PROSITE" id="PS51048"/>
    </source>
</evidence>
<dbReference type="InterPro" id="IPR019734">
    <property type="entry name" value="TPR_rpt"/>
</dbReference>
<dbReference type="SUPFAM" id="SSF49764">
    <property type="entry name" value="HSP20-like chaperones"/>
    <property type="match status" value="1"/>
</dbReference>
<sequence>MASSADELYGKGNEAFVKEEYALAVEFYTKAIEIDSRQADYYENRANSQLKLKKYEDAKIDVDKAFDLGMKVPKLWLWKGIACFEMKEYKKAQEVFLDGKMLHSECNDTFDMWLDQCKTKLQQISEASSQRIKIRHEWYQTEVSVFVTILVKNAKRDEVVMEITKNTLQCNVQGNDKRLAFELNITLEHEINPKYSVWKILPSKIEIQLKKCEGIQWKTLHETPKENIKQFVPDKSSITTNKYPTSCSTTKDWDKIVTDIKKDEEIEQQDGEAAVNQLFQKIYSEGSDEVKKAMNKSFTESGGTVLSTNWTDVEKQKTTVKPPDGMEWKQWDS</sequence>
<dbReference type="EMBL" id="JH431361">
    <property type="status" value="NOT_ANNOTATED_CDS"/>
    <property type="molecule type" value="Genomic_DNA"/>
</dbReference>
<dbReference type="InterPro" id="IPR011990">
    <property type="entry name" value="TPR-like_helical_dom_sf"/>
</dbReference>
<dbReference type="FunFam" id="2.60.40.790:FF:000012">
    <property type="entry name" value="SGT1 homolog, MIS12 kinetochore complex assembly cochaperone"/>
    <property type="match status" value="1"/>
</dbReference>
<keyword evidence="2" id="KW-0802">TPR repeat</keyword>
<dbReference type="AlphaFoldDB" id="T1IRG5"/>
<evidence type="ECO:0000256" key="2">
    <source>
        <dbReference type="PROSITE-ProRule" id="PRU00339"/>
    </source>
</evidence>
<accession>T1IRG5</accession>
<dbReference type="Gene3D" id="2.60.40.790">
    <property type="match status" value="1"/>
</dbReference>
<name>T1IRG5_STRMM</name>
<feature type="domain" description="CS" evidence="5">
    <location>
        <begin position="131"/>
        <end position="221"/>
    </location>
</feature>
<dbReference type="OMA" id="WIKKCEE"/>
<protein>
    <submittedName>
        <fullName evidence="6">Uncharacterized protein</fullName>
    </submittedName>
</protein>
<dbReference type="HOGENOM" id="CLU_039532_1_0_1"/>
<feature type="region of interest" description="Disordered" evidence="3">
    <location>
        <begin position="314"/>
        <end position="333"/>
    </location>
</feature>
<dbReference type="SUPFAM" id="SSF48452">
    <property type="entry name" value="TPR-like"/>
    <property type="match status" value="1"/>
</dbReference>
<dbReference type="Pfam" id="PF04969">
    <property type="entry name" value="CS"/>
    <property type="match status" value="1"/>
</dbReference>
<dbReference type="PANTHER" id="PTHR45862">
    <property type="entry name" value="PROTEIN SGT1 HOMOLOG"/>
    <property type="match status" value="1"/>
</dbReference>
<reference evidence="7" key="1">
    <citation type="submission" date="2011-05" db="EMBL/GenBank/DDBJ databases">
        <authorList>
            <person name="Richards S.R."/>
            <person name="Qu J."/>
            <person name="Jiang H."/>
            <person name="Jhangiani S.N."/>
            <person name="Agravi P."/>
            <person name="Goodspeed R."/>
            <person name="Gross S."/>
            <person name="Mandapat C."/>
            <person name="Jackson L."/>
            <person name="Mathew T."/>
            <person name="Pu L."/>
            <person name="Thornton R."/>
            <person name="Saada N."/>
            <person name="Wilczek-Boney K.B."/>
            <person name="Lee S."/>
            <person name="Kovar C."/>
            <person name="Wu Y."/>
            <person name="Scherer S.E."/>
            <person name="Worley K.C."/>
            <person name="Muzny D.M."/>
            <person name="Gibbs R."/>
        </authorList>
    </citation>
    <scope>NUCLEOTIDE SEQUENCE</scope>
    <source>
        <strain evidence="7">Brora</strain>
    </source>
</reference>
<dbReference type="InterPro" id="IPR044563">
    <property type="entry name" value="Sgt1-like"/>
</dbReference>
<dbReference type="PROSITE" id="PS50005">
    <property type="entry name" value="TPR"/>
    <property type="match status" value="1"/>
</dbReference>
<dbReference type="PhylomeDB" id="T1IRG5"/>
<dbReference type="InterPro" id="IPR007699">
    <property type="entry name" value="SGS_dom"/>
</dbReference>
<evidence type="ECO:0000256" key="1">
    <source>
        <dbReference type="ARBA" id="ARBA00008509"/>
    </source>
</evidence>
<dbReference type="PROSITE" id="PS51048">
    <property type="entry name" value="SGS"/>
    <property type="match status" value="1"/>
</dbReference>
<feature type="compositionally biased region" description="Basic and acidic residues" evidence="3">
    <location>
        <begin position="324"/>
        <end position="333"/>
    </location>
</feature>
<feature type="repeat" description="TPR" evidence="2">
    <location>
        <begin position="5"/>
        <end position="38"/>
    </location>
</feature>
<feature type="domain" description="SGS" evidence="4">
    <location>
        <begin position="242"/>
        <end position="333"/>
    </location>
</feature>
<evidence type="ECO:0000313" key="7">
    <source>
        <dbReference type="Proteomes" id="UP000014500"/>
    </source>
</evidence>
<dbReference type="eggNOG" id="KOG0376">
    <property type="taxonomic scope" value="Eukaryota"/>
</dbReference>
<dbReference type="Pfam" id="PF05002">
    <property type="entry name" value="SGS"/>
    <property type="match status" value="1"/>
</dbReference>
<dbReference type="InterPro" id="IPR007052">
    <property type="entry name" value="CS_dom"/>
</dbReference>
<keyword evidence="7" id="KW-1185">Reference proteome</keyword>
<dbReference type="GO" id="GO:0005737">
    <property type="term" value="C:cytoplasm"/>
    <property type="evidence" value="ECO:0007669"/>
    <property type="project" value="UniProtKB-ARBA"/>
</dbReference>
<dbReference type="STRING" id="126957.T1IRG5"/>
<dbReference type="eggNOG" id="KOG1309">
    <property type="taxonomic scope" value="Eukaryota"/>
</dbReference>
<dbReference type="SMART" id="SM00028">
    <property type="entry name" value="TPR"/>
    <property type="match status" value="3"/>
</dbReference>
<dbReference type="EnsemblMetazoa" id="SMAR003658-RA">
    <property type="protein sequence ID" value="SMAR003658-PA"/>
    <property type="gene ID" value="SMAR003658"/>
</dbReference>